<sequence length="177" mass="20437">MVRSAEVALDYIGRLYAIEKIARAKELSPDGIFALRKEKAEPILEEFKAWLEKRVSQTPPQGLLGKALNYALSHWAKLIRYLEDGHISPDNNAAENAIRRFVIGRKNWLFSGHPNSANAAATLYSLIETAKVCRLEAYQYLRYLFERLPYVRTQEDHLELLPQRLTPDRLARFMAHQ</sequence>
<dbReference type="InterPro" id="IPR039552">
    <property type="entry name" value="IS66_C"/>
</dbReference>
<dbReference type="InterPro" id="IPR004291">
    <property type="entry name" value="Transposase_IS66_central"/>
</dbReference>
<accession>A0LPQ3</accession>
<dbReference type="KEGG" id="sfu:Sfum_3735"/>
<dbReference type="STRING" id="335543.Sfum_3735"/>
<dbReference type="AlphaFoldDB" id="A0LPQ3"/>
<organism evidence="3 4">
    <name type="scientific">Syntrophobacter fumaroxidans (strain DSM 10017 / MPOB)</name>
    <dbReference type="NCBI Taxonomy" id="335543"/>
    <lineage>
        <taxon>Bacteria</taxon>
        <taxon>Pseudomonadati</taxon>
        <taxon>Thermodesulfobacteriota</taxon>
        <taxon>Syntrophobacteria</taxon>
        <taxon>Syntrophobacterales</taxon>
        <taxon>Syntrophobacteraceae</taxon>
        <taxon>Syntrophobacter</taxon>
    </lineage>
</organism>
<feature type="domain" description="Transposase IS66 central" evidence="1">
    <location>
        <begin position="4"/>
        <end position="118"/>
    </location>
</feature>
<dbReference type="eggNOG" id="COG4974">
    <property type="taxonomic scope" value="Bacteria"/>
</dbReference>
<dbReference type="Proteomes" id="UP000001784">
    <property type="component" value="Chromosome"/>
</dbReference>
<feature type="domain" description="Transposase IS66 C-terminal" evidence="2">
    <location>
        <begin position="125"/>
        <end position="162"/>
    </location>
</feature>
<dbReference type="PANTHER" id="PTHR33678:SF1">
    <property type="entry name" value="BLL1576 PROTEIN"/>
    <property type="match status" value="1"/>
</dbReference>
<dbReference type="EMBL" id="CP000478">
    <property type="protein sequence ID" value="ABK19405.1"/>
    <property type="molecule type" value="Genomic_DNA"/>
</dbReference>
<dbReference type="PANTHER" id="PTHR33678">
    <property type="entry name" value="BLL1576 PROTEIN"/>
    <property type="match status" value="1"/>
</dbReference>
<dbReference type="HOGENOM" id="CLU_023034_5_2_7"/>
<evidence type="ECO:0000313" key="4">
    <source>
        <dbReference type="Proteomes" id="UP000001784"/>
    </source>
</evidence>
<name>A0LPQ3_SYNFM</name>
<dbReference type="Pfam" id="PF03050">
    <property type="entry name" value="DDE_Tnp_IS66"/>
    <property type="match status" value="1"/>
</dbReference>
<protein>
    <submittedName>
        <fullName evidence="3">ISPpu15, transposase Orf2</fullName>
    </submittedName>
</protein>
<evidence type="ECO:0000313" key="3">
    <source>
        <dbReference type="EMBL" id="ABK19405.1"/>
    </source>
</evidence>
<dbReference type="Pfam" id="PF13817">
    <property type="entry name" value="DDE_Tnp_IS66_C"/>
    <property type="match status" value="1"/>
</dbReference>
<evidence type="ECO:0000259" key="1">
    <source>
        <dbReference type="Pfam" id="PF03050"/>
    </source>
</evidence>
<dbReference type="InterPro" id="IPR052344">
    <property type="entry name" value="Transposase-related"/>
</dbReference>
<evidence type="ECO:0000259" key="2">
    <source>
        <dbReference type="Pfam" id="PF13817"/>
    </source>
</evidence>
<reference evidence="3 4" key="1">
    <citation type="submission" date="2006-10" db="EMBL/GenBank/DDBJ databases">
        <title>Complete sequence of Syntrophobacter fumaroxidans MPOB.</title>
        <authorList>
            <consortium name="US DOE Joint Genome Institute"/>
            <person name="Copeland A."/>
            <person name="Lucas S."/>
            <person name="Lapidus A."/>
            <person name="Barry K."/>
            <person name="Detter J.C."/>
            <person name="Glavina del Rio T."/>
            <person name="Hammon N."/>
            <person name="Israni S."/>
            <person name="Pitluck S."/>
            <person name="Goltsman E.G."/>
            <person name="Martinez M."/>
            <person name="Schmutz J."/>
            <person name="Larimer F."/>
            <person name="Land M."/>
            <person name="Hauser L."/>
            <person name="Kyrpides N."/>
            <person name="Kim E."/>
            <person name="Boone D.R."/>
            <person name="Brockman F."/>
            <person name="Culley D."/>
            <person name="Ferry J."/>
            <person name="Gunsalus R."/>
            <person name="McInerney M.J."/>
            <person name="Morrison M."/>
            <person name="Plugge C."/>
            <person name="Rohlin L."/>
            <person name="Scholten J."/>
            <person name="Sieber J."/>
            <person name="Stams A.J.M."/>
            <person name="Worm P."/>
            <person name="Henstra A.M."/>
            <person name="Richardson P."/>
        </authorList>
    </citation>
    <scope>NUCLEOTIDE SEQUENCE [LARGE SCALE GENOMIC DNA]</scope>
    <source>
        <strain evidence="4">DSM 10017 / MPOB</strain>
    </source>
</reference>
<gene>
    <name evidence="3" type="ordered locus">Sfum_3735</name>
</gene>
<dbReference type="InParanoid" id="A0LPQ3"/>
<keyword evidence="4" id="KW-1185">Reference proteome</keyword>
<proteinExistence type="predicted"/>